<dbReference type="SUPFAM" id="SSF103473">
    <property type="entry name" value="MFS general substrate transporter"/>
    <property type="match status" value="1"/>
</dbReference>
<keyword evidence="1" id="KW-1133">Transmembrane helix</keyword>
<dbReference type="InterPro" id="IPR011701">
    <property type="entry name" value="MFS"/>
</dbReference>
<feature type="transmembrane region" description="Helical" evidence="1">
    <location>
        <begin position="448"/>
        <end position="467"/>
    </location>
</feature>
<feature type="transmembrane region" description="Helical" evidence="1">
    <location>
        <begin position="217"/>
        <end position="240"/>
    </location>
</feature>
<feature type="transmembrane region" description="Helical" evidence="1">
    <location>
        <begin position="278"/>
        <end position="299"/>
    </location>
</feature>
<dbReference type="Pfam" id="PF07690">
    <property type="entry name" value="MFS_1"/>
    <property type="match status" value="1"/>
</dbReference>
<name>A0AAD3D283_9STRA</name>
<accession>A0AAD3D283</accession>
<keyword evidence="3" id="KW-1185">Reference proteome</keyword>
<evidence type="ECO:0000313" key="2">
    <source>
        <dbReference type="EMBL" id="GFH56257.1"/>
    </source>
</evidence>
<feature type="transmembrane region" description="Helical" evidence="1">
    <location>
        <begin position="252"/>
        <end position="272"/>
    </location>
</feature>
<reference evidence="2 3" key="1">
    <citation type="journal article" date="2021" name="Sci. Rep.">
        <title>The genome of the diatom Chaetoceros tenuissimus carries an ancient integrated fragment of an extant virus.</title>
        <authorList>
            <person name="Hongo Y."/>
            <person name="Kimura K."/>
            <person name="Takaki Y."/>
            <person name="Yoshida Y."/>
            <person name="Baba S."/>
            <person name="Kobayashi G."/>
            <person name="Nagasaki K."/>
            <person name="Hano T."/>
            <person name="Tomaru Y."/>
        </authorList>
    </citation>
    <scope>NUCLEOTIDE SEQUENCE [LARGE SCALE GENOMIC DNA]</scope>
    <source>
        <strain evidence="2 3">NIES-3715</strain>
    </source>
</reference>
<keyword evidence="1" id="KW-0472">Membrane</keyword>
<dbReference type="Proteomes" id="UP001054902">
    <property type="component" value="Unassembled WGS sequence"/>
</dbReference>
<dbReference type="InterPro" id="IPR036259">
    <property type="entry name" value="MFS_trans_sf"/>
</dbReference>
<feature type="transmembrane region" description="Helical" evidence="1">
    <location>
        <begin position="339"/>
        <end position="358"/>
    </location>
</feature>
<feature type="transmembrane region" description="Helical" evidence="1">
    <location>
        <begin position="184"/>
        <end position="205"/>
    </location>
</feature>
<evidence type="ECO:0000313" key="3">
    <source>
        <dbReference type="Proteomes" id="UP001054902"/>
    </source>
</evidence>
<dbReference type="GO" id="GO:0022857">
    <property type="term" value="F:transmembrane transporter activity"/>
    <property type="evidence" value="ECO:0007669"/>
    <property type="project" value="InterPro"/>
</dbReference>
<comment type="caution">
    <text evidence="2">The sequence shown here is derived from an EMBL/GenBank/DDBJ whole genome shotgun (WGS) entry which is preliminary data.</text>
</comment>
<dbReference type="CDD" id="cd06174">
    <property type="entry name" value="MFS"/>
    <property type="match status" value="1"/>
</dbReference>
<feature type="transmembrane region" description="Helical" evidence="1">
    <location>
        <begin position="516"/>
        <end position="538"/>
    </location>
</feature>
<dbReference type="AlphaFoldDB" id="A0AAD3D283"/>
<evidence type="ECO:0000256" key="1">
    <source>
        <dbReference type="SAM" id="Phobius"/>
    </source>
</evidence>
<feature type="transmembrane region" description="Helical" evidence="1">
    <location>
        <begin position="488"/>
        <end position="510"/>
    </location>
</feature>
<feature type="transmembrane region" description="Helical" evidence="1">
    <location>
        <begin position="16"/>
        <end position="38"/>
    </location>
</feature>
<keyword evidence="1" id="KW-0812">Transmembrane</keyword>
<sequence length="617" mass="66120">MKLSSKSSSSSSATTVPLIFALISASLYLSASVPYTAALKSNIFPTRKPTQQPCFTSSSFASKNGTFKRNSFQSRQDTKLNVISSKELLNEKKSISSLCLNRDSTSSSFKKARTSLAMQQLPTKKETSYDTRSANNVLQQRGGTSTKKKQEKGLPSTVTYTPAPISFKERIQNTIGDVQDAKIVLTYICTQMGLSLPVVLIPVIAADPFAPGVEMTISTAMFVGSLVSFSTFGAGCGKFINGFVVQAIGGRLAGSIYMFGLALFALMLSTTYTMHGYAIAGMEFCSSCMWTALTVLMAERYESDASKFTSAIMKLSLASTTGTLLAKVIGGALLSQFNWRSVCLLSTVVGLLGSALLFSTRPSHELVDPSSSTSPRNKVIDMDSGKEIKPRAGKGLPSLSSLQATLTNVLGNKFTWIIGISHFTAFIVRSCDKVLGTFIVDATDLPRYLAGSLTTSVTLGFIAGLVTGKKVEDLDSLGEKKTYLYKRYLTSVVCALGLAALSTESVGALLTPTALAAAITIVSGLLATFIGFQFYQLPPKYATTFGQDKAVFISWMDGFGFLLLSPFWSTLQGGVAKLGMQGWTNTWLTVAAFIFAGGSVMTYNLGTIMQIDEEKKN</sequence>
<feature type="transmembrane region" description="Helical" evidence="1">
    <location>
        <begin position="311"/>
        <end position="333"/>
    </location>
</feature>
<dbReference type="EMBL" id="BLLK01000051">
    <property type="protein sequence ID" value="GFH56257.1"/>
    <property type="molecule type" value="Genomic_DNA"/>
</dbReference>
<gene>
    <name evidence="2" type="ORF">CTEN210_12733</name>
</gene>
<dbReference type="Gene3D" id="1.20.1250.20">
    <property type="entry name" value="MFS general substrate transporter like domains"/>
    <property type="match status" value="1"/>
</dbReference>
<proteinExistence type="predicted"/>
<protein>
    <submittedName>
        <fullName evidence="2">Uncharacterized protein</fullName>
    </submittedName>
</protein>
<feature type="transmembrane region" description="Helical" evidence="1">
    <location>
        <begin position="550"/>
        <end position="568"/>
    </location>
</feature>
<feature type="transmembrane region" description="Helical" evidence="1">
    <location>
        <begin position="588"/>
        <end position="606"/>
    </location>
</feature>
<feature type="transmembrane region" description="Helical" evidence="1">
    <location>
        <begin position="410"/>
        <end position="428"/>
    </location>
</feature>
<organism evidence="2 3">
    <name type="scientific">Chaetoceros tenuissimus</name>
    <dbReference type="NCBI Taxonomy" id="426638"/>
    <lineage>
        <taxon>Eukaryota</taxon>
        <taxon>Sar</taxon>
        <taxon>Stramenopiles</taxon>
        <taxon>Ochrophyta</taxon>
        <taxon>Bacillariophyta</taxon>
        <taxon>Coscinodiscophyceae</taxon>
        <taxon>Chaetocerotophycidae</taxon>
        <taxon>Chaetocerotales</taxon>
        <taxon>Chaetocerotaceae</taxon>
        <taxon>Chaetoceros</taxon>
    </lineage>
</organism>